<feature type="chain" id="PRO_5042497218" evidence="3">
    <location>
        <begin position="25"/>
        <end position="226"/>
    </location>
</feature>
<proteinExistence type="predicted"/>
<protein>
    <submittedName>
        <fullName evidence="4">Uncharacterized protein LOC106120636</fullName>
    </submittedName>
</protein>
<dbReference type="GeneID" id="106120636"/>
<feature type="region of interest" description="Disordered" evidence="2">
    <location>
        <begin position="165"/>
        <end position="226"/>
    </location>
</feature>
<dbReference type="RefSeq" id="XP_013171454.1">
    <property type="nucleotide sequence ID" value="XM_013316000.1"/>
</dbReference>
<feature type="compositionally biased region" description="Polar residues" evidence="2">
    <location>
        <begin position="165"/>
        <end position="177"/>
    </location>
</feature>
<evidence type="ECO:0000256" key="1">
    <source>
        <dbReference type="SAM" id="Coils"/>
    </source>
</evidence>
<accession>A0AAJ7EC49</accession>
<dbReference type="KEGG" id="pxu:106120636"/>
<evidence type="ECO:0000256" key="3">
    <source>
        <dbReference type="SAM" id="SignalP"/>
    </source>
</evidence>
<keyword evidence="1" id="KW-0175">Coiled coil</keyword>
<dbReference type="SUPFAM" id="SSF90257">
    <property type="entry name" value="Myosin rod fragments"/>
    <property type="match status" value="1"/>
</dbReference>
<dbReference type="Proteomes" id="UP000694872">
    <property type="component" value="Unplaced"/>
</dbReference>
<sequence length="226" mass="25641">MGIENMRRWPMYIVFAMCILLTLSLINSWSLETELQNRVGEISSQLQQCSKTQTTCMEESLILLEQRDGYNTKMNTLEKDKIKLNNQLSEYNSKVLKAETQANRTLVDLDFCKTELQSLKNLQVSKTATLETLRLEKDTLSTQLAERKEKIEELEKEILKLKSALTTKSAPNPSVPSKVTPAAQPPKLSPALNVHNQINDPALENDAKEEMEDPNVNDGNDFDQQV</sequence>
<feature type="coiled-coil region" evidence="1">
    <location>
        <begin position="67"/>
        <end position="101"/>
    </location>
</feature>
<organism evidence="4">
    <name type="scientific">Papilio xuthus</name>
    <name type="common">Asian swallowtail butterfly</name>
    <dbReference type="NCBI Taxonomy" id="66420"/>
    <lineage>
        <taxon>Eukaryota</taxon>
        <taxon>Metazoa</taxon>
        <taxon>Ecdysozoa</taxon>
        <taxon>Arthropoda</taxon>
        <taxon>Hexapoda</taxon>
        <taxon>Insecta</taxon>
        <taxon>Pterygota</taxon>
        <taxon>Neoptera</taxon>
        <taxon>Endopterygota</taxon>
        <taxon>Lepidoptera</taxon>
        <taxon>Glossata</taxon>
        <taxon>Ditrysia</taxon>
        <taxon>Papilionoidea</taxon>
        <taxon>Papilionidae</taxon>
        <taxon>Papilioninae</taxon>
        <taxon>Papilio</taxon>
    </lineage>
</organism>
<gene>
    <name evidence="4" type="primary">LOC106120636</name>
</gene>
<evidence type="ECO:0000256" key="2">
    <source>
        <dbReference type="SAM" id="MobiDB-lite"/>
    </source>
</evidence>
<keyword evidence="3" id="KW-0732">Signal</keyword>
<reference evidence="4" key="1">
    <citation type="submission" date="2025-08" db="UniProtKB">
        <authorList>
            <consortium name="RefSeq"/>
        </authorList>
    </citation>
    <scope>IDENTIFICATION</scope>
</reference>
<feature type="signal peptide" evidence="3">
    <location>
        <begin position="1"/>
        <end position="24"/>
    </location>
</feature>
<evidence type="ECO:0000313" key="4">
    <source>
        <dbReference type="RefSeq" id="XP_013171454.1"/>
    </source>
</evidence>
<feature type="coiled-coil region" evidence="1">
    <location>
        <begin position="130"/>
        <end position="164"/>
    </location>
</feature>
<dbReference type="AlphaFoldDB" id="A0AAJ7EC49"/>
<name>A0AAJ7EC49_PAPXU</name>